<dbReference type="GO" id="GO:0005886">
    <property type="term" value="C:plasma membrane"/>
    <property type="evidence" value="ECO:0007669"/>
    <property type="project" value="TreeGrafter"/>
</dbReference>
<evidence type="ECO:0000256" key="2">
    <source>
        <dbReference type="ARBA" id="ARBA00022658"/>
    </source>
</evidence>
<dbReference type="CDD" id="cd00155">
    <property type="entry name" value="RasGEF"/>
    <property type="match status" value="1"/>
</dbReference>
<dbReference type="Gene3D" id="1.20.870.10">
    <property type="entry name" value="Son of sevenless (SoS) protein Chain: S domain 1"/>
    <property type="match status" value="1"/>
</dbReference>
<evidence type="ECO:0000256" key="3">
    <source>
        <dbReference type="PROSITE-ProRule" id="PRU00168"/>
    </source>
</evidence>
<dbReference type="SUPFAM" id="SSF48366">
    <property type="entry name" value="Ras GEF"/>
    <property type="match status" value="1"/>
</dbReference>
<evidence type="ECO:0008006" key="12">
    <source>
        <dbReference type="Google" id="ProtNLM"/>
    </source>
</evidence>
<dbReference type="PROSITE" id="PS50212">
    <property type="entry name" value="RASGEF_NTER"/>
    <property type="match status" value="1"/>
</dbReference>
<evidence type="ECO:0000256" key="5">
    <source>
        <dbReference type="SAM" id="MobiDB-lite"/>
    </source>
</evidence>
<dbReference type="FunFam" id="2.30.30.40:FF:000072">
    <property type="entry name" value="Unconventional Myosin IB"/>
    <property type="match status" value="1"/>
</dbReference>
<dbReference type="InterPro" id="IPR001452">
    <property type="entry name" value="SH3_domain"/>
</dbReference>
<evidence type="ECO:0000256" key="4">
    <source>
        <dbReference type="PROSITE-ProRule" id="PRU00192"/>
    </source>
</evidence>
<evidence type="ECO:0000313" key="10">
    <source>
        <dbReference type="EMBL" id="KAJ3218883.1"/>
    </source>
</evidence>
<feature type="domain" description="N-terminal Ras-GEF" evidence="9">
    <location>
        <begin position="662"/>
        <end position="796"/>
    </location>
</feature>
<dbReference type="InterPro" id="IPR023578">
    <property type="entry name" value="Ras_GEF_dom_sf"/>
</dbReference>
<feature type="domain" description="WW" evidence="8">
    <location>
        <begin position="183"/>
        <end position="216"/>
    </location>
</feature>
<name>A0AAD5U2D4_9FUNG</name>
<reference evidence="10" key="1">
    <citation type="submission" date="2020-05" db="EMBL/GenBank/DDBJ databases">
        <title>Phylogenomic resolution of chytrid fungi.</title>
        <authorList>
            <person name="Stajich J.E."/>
            <person name="Amses K."/>
            <person name="Simmons R."/>
            <person name="Seto K."/>
            <person name="Myers J."/>
            <person name="Bonds A."/>
            <person name="Quandt C.A."/>
            <person name="Barry K."/>
            <person name="Liu P."/>
            <person name="Grigoriev I."/>
            <person name="Longcore J.E."/>
            <person name="James T.Y."/>
        </authorList>
    </citation>
    <scope>NUCLEOTIDE SEQUENCE</scope>
    <source>
        <strain evidence="10">JEL0476</strain>
    </source>
</reference>
<dbReference type="Gene3D" id="1.10.840.10">
    <property type="entry name" value="Ras guanine-nucleotide exchange factors catalytic domain"/>
    <property type="match status" value="1"/>
</dbReference>
<sequence>MTKRFIVSALYDYVGNEERSLSFKRGDIIRVITQLESGWWDGVCKGQRGWFPSNYVTSTEIATDIKISSVELHSNSNSSATLISAVESNVSNNLISPFSDRSYQQYQKQLNEGTPTDTLDDISAVHQSSLTKDSLKSSSLDKYSLSMSSPSQTITPMSAISEQSFGMYSMKSPSSAAILKFDQNLPPNWAKKQNSDGKIYYQNLLTEHISWSLDNVHMENGELMKSNSSQPNQTSQNIERDEDVVSNKWNWNALSDDIVNAVHNLNLSAKSSRKENFVSQSLQIMESIKIMLYASGTFQKDTPLVSSHKILKTNHKHIMNALTKLGLSAKLASNTPCPVDAVQHMQQACHDVLLAVRHFVSAALEAEISINNLDGVDLSEVTNWQSDMSSYTSLMETNQDVSSFVELQQKQADADLIALYEKHTKSVVKTISLLVRLIRSNQCSSSSLIAEVRSVVTDVGNFLALVDEIPVDTLSHEVTVDFKVTRLALYNSISGLVMATQTATSPLSPSNALEQVVLSTGLVEKAVKDLFASTKFMIEEKEEVDQLSDIKKEEAALIKPRRTVSLSSAIPPVITPMAEGELNNNTNKDLKLGHGQPQSAGPLTTPNGIFGDGETSSPVRSKIKKFFGEVPDSPISVGVVKQETVPPFLQYDYGPNDIIFNMEGKIKGGTLEGLIERLTPHDSNDSNYTTTFLLTYRSFTTSTEFFELLKKRYLITPDPFLSKDELQQWVEKKQTPIRMRVFNILKSWIENYSESTPEDLKVLSEMKDFATVMSHSIQFASQQLVKLVEKRILSLETNTPSKKIIKTSNICPLPILPKNLKKIKFLDIDPLEIARQLTILESKTFNKIQPMEFLKKAWSEKESDNSKNVKEVAKMSNLITSWVAETILLQSDLKQRAAHIKHFILIAEKCRTLNNFNTLMSIMAGLNSAPIHRLKRTFELLSSKTQTSLDQLQSLMSTTKNYSVYREALHASYPPSMPFLGLYLTDLTFIEDGNPDLLKPDNRLINFSKRSKTAEVIMEIQQYQRTHYNLTPVVEIQNFIINCLTESLDENKIYDLSLQLEPREREDEKIARLLSESGFL</sequence>
<dbReference type="PRINTS" id="PR00452">
    <property type="entry name" value="SH3DOMAIN"/>
</dbReference>
<dbReference type="SUPFAM" id="SSF51045">
    <property type="entry name" value="WW domain"/>
    <property type="match status" value="1"/>
</dbReference>
<comment type="caution">
    <text evidence="10">The sequence shown here is derived from an EMBL/GenBank/DDBJ whole genome shotgun (WGS) entry which is preliminary data.</text>
</comment>
<dbReference type="SMART" id="SM00229">
    <property type="entry name" value="RasGEFN"/>
    <property type="match status" value="1"/>
</dbReference>
<dbReference type="InterPro" id="IPR001895">
    <property type="entry name" value="RASGEF_cat_dom"/>
</dbReference>
<dbReference type="Pfam" id="PF00018">
    <property type="entry name" value="SH3_1"/>
    <property type="match status" value="1"/>
</dbReference>
<protein>
    <recommendedName>
        <fullName evidence="12">Ras GEF</fullName>
    </recommendedName>
</protein>
<accession>A0AAD5U2D4</accession>
<dbReference type="Gene3D" id="2.30.30.40">
    <property type="entry name" value="SH3 Domains"/>
    <property type="match status" value="1"/>
</dbReference>
<dbReference type="InterPro" id="IPR036028">
    <property type="entry name" value="SH3-like_dom_sf"/>
</dbReference>
<feature type="domain" description="SH3" evidence="6">
    <location>
        <begin position="2"/>
        <end position="61"/>
    </location>
</feature>
<dbReference type="Pfam" id="PF00618">
    <property type="entry name" value="RasGEF_N"/>
    <property type="match status" value="1"/>
</dbReference>
<dbReference type="Pfam" id="PF00617">
    <property type="entry name" value="RasGEF"/>
    <property type="match status" value="1"/>
</dbReference>
<gene>
    <name evidence="10" type="ORF">HK099_004907</name>
</gene>
<proteinExistence type="predicted"/>
<feature type="domain" description="Ras-GEF" evidence="7">
    <location>
        <begin position="829"/>
        <end position="1063"/>
    </location>
</feature>
<dbReference type="SMART" id="SM00326">
    <property type="entry name" value="SH3"/>
    <property type="match status" value="1"/>
</dbReference>
<evidence type="ECO:0000256" key="1">
    <source>
        <dbReference type="ARBA" id="ARBA00022443"/>
    </source>
</evidence>
<dbReference type="SMART" id="SM00147">
    <property type="entry name" value="RasGEF"/>
    <property type="match status" value="1"/>
</dbReference>
<evidence type="ECO:0000313" key="11">
    <source>
        <dbReference type="Proteomes" id="UP001211065"/>
    </source>
</evidence>
<dbReference type="PROSITE" id="PS50002">
    <property type="entry name" value="SH3"/>
    <property type="match status" value="1"/>
</dbReference>
<dbReference type="InterPro" id="IPR000651">
    <property type="entry name" value="Ras-like_Gua-exchang_fac_N"/>
</dbReference>
<keyword evidence="2 3" id="KW-0344">Guanine-nucleotide releasing factor</keyword>
<evidence type="ECO:0000259" key="8">
    <source>
        <dbReference type="PROSITE" id="PS50020"/>
    </source>
</evidence>
<dbReference type="PRINTS" id="PR00499">
    <property type="entry name" value="P67PHOX"/>
</dbReference>
<keyword evidence="1 4" id="KW-0728">SH3 domain</keyword>
<dbReference type="AlphaFoldDB" id="A0AAD5U2D4"/>
<evidence type="ECO:0000259" key="9">
    <source>
        <dbReference type="PROSITE" id="PS50212"/>
    </source>
</evidence>
<dbReference type="Proteomes" id="UP001211065">
    <property type="component" value="Unassembled WGS sequence"/>
</dbReference>
<keyword evidence="11" id="KW-1185">Reference proteome</keyword>
<evidence type="ECO:0000259" key="6">
    <source>
        <dbReference type="PROSITE" id="PS50002"/>
    </source>
</evidence>
<dbReference type="GO" id="GO:0007265">
    <property type="term" value="P:Ras protein signal transduction"/>
    <property type="evidence" value="ECO:0007669"/>
    <property type="project" value="TreeGrafter"/>
</dbReference>
<dbReference type="PANTHER" id="PTHR23113:SF368">
    <property type="entry name" value="CELL DIVISION CONTROL PROTEIN 25"/>
    <property type="match status" value="1"/>
</dbReference>
<dbReference type="Pfam" id="PF25006">
    <property type="entry name" value="DUF7783"/>
    <property type="match status" value="1"/>
</dbReference>
<dbReference type="CDD" id="cd11883">
    <property type="entry name" value="SH3_Sdc25"/>
    <property type="match status" value="1"/>
</dbReference>
<dbReference type="CDD" id="cd06224">
    <property type="entry name" value="REM"/>
    <property type="match status" value="1"/>
</dbReference>
<dbReference type="InterPro" id="IPR056685">
    <property type="entry name" value="DUF7783"/>
</dbReference>
<dbReference type="SUPFAM" id="SSF50044">
    <property type="entry name" value="SH3-domain"/>
    <property type="match status" value="1"/>
</dbReference>
<dbReference type="PROSITE" id="PS50020">
    <property type="entry name" value="WW_DOMAIN_2"/>
    <property type="match status" value="1"/>
</dbReference>
<dbReference type="InterPro" id="IPR001202">
    <property type="entry name" value="WW_dom"/>
</dbReference>
<dbReference type="InterPro" id="IPR036964">
    <property type="entry name" value="RASGEF_cat_dom_sf"/>
</dbReference>
<dbReference type="PROSITE" id="PS50009">
    <property type="entry name" value="RASGEF_CAT"/>
    <property type="match status" value="1"/>
</dbReference>
<evidence type="ECO:0000259" key="7">
    <source>
        <dbReference type="PROSITE" id="PS50009"/>
    </source>
</evidence>
<dbReference type="InterPro" id="IPR036020">
    <property type="entry name" value="WW_dom_sf"/>
</dbReference>
<dbReference type="GO" id="GO:0005085">
    <property type="term" value="F:guanyl-nucleotide exchange factor activity"/>
    <property type="evidence" value="ECO:0007669"/>
    <property type="project" value="UniProtKB-KW"/>
</dbReference>
<feature type="region of interest" description="Disordered" evidence="5">
    <location>
        <begin position="593"/>
        <end position="616"/>
    </location>
</feature>
<dbReference type="PANTHER" id="PTHR23113">
    <property type="entry name" value="GUANINE NUCLEOTIDE EXCHANGE FACTOR"/>
    <property type="match status" value="1"/>
</dbReference>
<feature type="compositionally biased region" description="Polar residues" evidence="5">
    <location>
        <begin position="596"/>
        <end position="607"/>
    </location>
</feature>
<organism evidence="10 11">
    <name type="scientific">Clydaea vesicula</name>
    <dbReference type="NCBI Taxonomy" id="447962"/>
    <lineage>
        <taxon>Eukaryota</taxon>
        <taxon>Fungi</taxon>
        <taxon>Fungi incertae sedis</taxon>
        <taxon>Chytridiomycota</taxon>
        <taxon>Chytridiomycota incertae sedis</taxon>
        <taxon>Chytridiomycetes</taxon>
        <taxon>Lobulomycetales</taxon>
        <taxon>Lobulomycetaceae</taxon>
        <taxon>Clydaea</taxon>
    </lineage>
</organism>
<dbReference type="EMBL" id="JADGJW010000361">
    <property type="protein sequence ID" value="KAJ3218883.1"/>
    <property type="molecule type" value="Genomic_DNA"/>
</dbReference>
<dbReference type="InterPro" id="IPR008937">
    <property type="entry name" value="Ras-like_GEF"/>
</dbReference>